<accession>A0ABX7P438</accession>
<evidence type="ECO:0000259" key="1">
    <source>
        <dbReference type="Pfam" id="PF01909"/>
    </source>
</evidence>
<dbReference type="SUPFAM" id="SSF81301">
    <property type="entry name" value="Nucleotidyltransferase"/>
    <property type="match status" value="1"/>
</dbReference>
<keyword evidence="3" id="KW-1185">Reference proteome</keyword>
<dbReference type="CDD" id="cd05403">
    <property type="entry name" value="NT_KNTase_like"/>
    <property type="match status" value="1"/>
</dbReference>
<name>A0ABX7P438_9BACT</name>
<proteinExistence type="predicted"/>
<dbReference type="Pfam" id="PF01909">
    <property type="entry name" value="NTP_transf_2"/>
    <property type="match status" value="1"/>
</dbReference>
<gene>
    <name evidence="2" type="ORF">JY651_10065</name>
</gene>
<evidence type="ECO:0000313" key="2">
    <source>
        <dbReference type="EMBL" id="QSQ25243.1"/>
    </source>
</evidence>
<dbReference type="Gene3D" id="3.30.460.10">
    <property type="entry name" value="Beta Polymerase, domain 2"/>
    <property type="match status" value="1"/>
</dbReference>
<dbReference type="EMBL" id="CP071090">
    <property type="protein sequence ID" value="QSQ25243.1"/>
    <property type="molecule type" value="Genomic_DNA"/>
</dbReference>
<dbReference type="InterPro" id="IPR043519">
    <property type="entry name" value="NT_sf"/>
</dbReference>
<dbReference type="Proteomes" id="UP000662747">
    <property type="component" value="Chromosome"/>
</dbReference>
<evidence type="ECO:0000313" key="3">
    <source>
        <dbReference type="Proteomes" id="UP000662747"/>
    </source>
</evidence>
<dbReference type="RefSeq" id="WP_206726799.1">
    <property type="nucleotide sequence ID" value="NZ_CP071090.1"/>
</dbReference>
<organism evidence="2 3">
    <name type="scientific">Pyxidicoccus parkwayensis</name>
    <dbReference type="NCBI Taxonomy" id="2813578"/>
    <lineage>
        <taxon>Bacteria</taxon>
        <taxon>Pseudomonadati</taxon>
        <taxon>Myxococcota</taxon>
        <taxon>Myxococcia</taxon>
        <taxon>Myxococcales</taxon>
        <taxon>Cystobacterineae</taxon>
        <taxon>Myxococcaceae</taxon>
        <taxon>Pyxidicoccus</taxon>
    </lineage>
</organism>
<reference evidence="2 3" key="1">
    <citation type="submission" date="2021-02" db="EMBL/GenBank/DDBJ databases">
        <title>De Novo genome assembly of isolated myxobacteria.</title>
        <authorList>
            <person name="Stevens D.C."/>
        </authorList>
    </citation>
    <scope>NUCLEOTIDE SEQUENCE [LARGE SCALE GENOMIC DNA]</scope>
    <source>
        <strain evidence="3">SCPEA02</strain>
    </source>
</reference>
<dbReference type="InterPro" id="IPR002934">
    <property type="entry name" value="Polymerase_NTP_transf_dom"/>
</dbReference>
<feature type="domain" description="Polymerase nucleotidyl transferase" evidence="1">
    <location>
        <begin position="22"/>
        <end position="50"/>
    </location>
</feature>
<sequence>MNALMSQEDAIAQAMRRVDGDYIALLLFGSYARGDPQADSDVDVLQVVRTQRPSYRDGAFNFSVYTKDHLLTMAGRGSLFVHHILKESVPISDLEGIVEELKLHFRAPSTYASFRADVCKTAALLDVDDTTYRLRWSGLHSLADNLLRSLVYSLAHDRGETGFSLPKVAAHLEDGRIIKVHKIRSNYGPNPAAYRQARDLIAEYCGAESRNPFGSIEALIVNSLGISELTVVLGLRLLNESEAPLPYEEFAQTIGV</sequence>
<protein>
    <submittedName>
        <fullName evidence="2">Nucleotidyltransferase domain-containing protein</fullName>
    </submittedName>
</protein>